<proteinExistence type="predicted"/>
<dbReference type="Proteomes" id="UP000030748">
    <property type="component" value="Unassembled WGS sequence"/>
</dbReference>
<evidence type="ECO:0000256" key="11">
    <source>
        <dbReference type="ARBA" id="ARBA00047899"/>
    </source>
</evidence>
<dbReference type="GO" id="GO:0005524">
    <property type="term" value="F:ATP binding"/>
    <property type="evidence" value="ECO:0007669"/>
    <property type="project" value="UniProtKB-UniRule"/>
</dbReference>
<evidence type="ECO:0000256" key="3">
    <source>
        <dbReference type="ARBA" id="ARBA00022527"/>
    </source>
</evidence>
<evidence type="ECO:0000313" key="18">
    <source>
        <dbReference type="Proteomes" id="UP000030748"/>
    </source>
</evidence>
<evidence type="ECO:0000259" key="16">
    <source>
        <dbReference type="PROSITE" id="PS50011"/>
    </source>
</evidence>
<evidence type="ECO:0000256" key="12">
    <source>
        <dbReference type="ARBA" id="ARBA00048679"/>
    </source>
</evidence>
<keyword evidence="18" id="KW-1185">Reference proteome</keyword>
<sequence>METSSLAAVVGGIVGVLTLTLLITLSLCYYFFVFRFRNVPNKDSETASSDPSAAETAKRGGGGPHEAKQFRIEELEQATRHFNESNLIGCGIFGLVFKGLLSDGTVVAIKRRNGPPRQEFVEEVANLSEIRHRNLVALLGYCQERGCQMLVFEYLPNGSMCSHLYDTGKSSITKLEFKQRMSIAIGAAKGLSHLHGLRPPLIHGNFRTANVLVDENFIAKVADAGVLKLLERIEDASSSSTSSFNAFKDPELGQHGVLHETNDIYSFGIFLLELLSGKEATYQEAFRSNDTTLQWVQEEISSNNLVDHRLSGSFTEEGMRDFIKIMIPCVSFPSADRPRMEYV</sequence>
<gene>
    <name evidence="17" type="ORF">MIMGU_mgv1a023031mg</name>
</gene>
<feature type="non-terminal residue" evidence="17">
    <location>
        <position position="343"/>
    </location>
</feature>
<accession>A0A022RTS3</accession>
<evidence type="ECO:0000256" key="14">
    <source>
        <dbReference type="SAM" id="MobiDB-lite"/>
    </source>
</evidence>
<dbReference type="EMBL" id="KI630229">
    <property type="protein sequence ID" value="EYU43917.1"/>
    <property type="molecule type" value="Genomic_DNA"/>
</dbReference>
<evidence type="ECO:0000256" key="5">
    <source>
        <dbReference type="ARBA" id="ARBA00022692"/>
    </source>
</evidence>
<keyword evidence="6 13" id="KW-0547">Nucleotide-binding</keyword>
<comment type="catalytic activity">
    <reaction evidence="11">
        <text>L-threonyl-[protein] + ATP = O-phospho-L-threonyl-[protein] + ADP + H(+)</text>
        <dbReference type="Rhea" id="RHEA:46608"/>
        <dbReference type="Rhea" id="RHEA-COMP:11060"/>
        <dbReference type="Rhea" id="RHEA-COMP:11605"/>
        <dbReference type="ChEBI" id="CHEBI:15378"/>
        <dbReference type="ChEBI" id="CHEBI:30013"/>
        <dbReference type="ChEBI" id="CHEBI:30616"/>
        <dbReference type="ChEBI" id="CHEBI:61977"/>
        <dbReference type="ChEBI" id="CHEBI:456216"/>
        <dbReference type="EC" id="2.7.11.1"/>
    </reaction>
</comment>
<comment type="catalytic activity">
    <reaction evidence="12">
        <text>L-seryl-[protein] + ATP = O-phospho-L-seryl-[protein] + ADP + H(+)</text>
        <dbReference type="Rhea" id="RHEA:17989"/>
        <dbReference type="Rhea" id="RHEA-COMP:9863"/>
        <dbReference type="Rhea" id="RHEA-COMP:11604"/>
        <dbReference type="ChEBI" id="CHEBI:15378"/>
        <dbReference type="ChEBI" id="CHEBI:29999"/>
        <dbReference type="ChEBI" id="CHEBI:30616"/>
        <dbReference type="ChEBI" id="CHEBI:83421"/>
        <dbReference type="ChEBI" id="CHEBI:456216"/>
        <dbReference type="EC" id="2.7.11.1"/>
    </reaction>
</comment>
<keyword evidence="7" id="KW-0418">Kinase</keyword>
<evidence type="ECO:0000256" key="13">
    <source>
        <dbReference type="PROSITE-ProRule" id="PRU10141"/>
    </source>
</evidence>
<dbReference type="Pfam" id="PF07714">
    <property type="entry name" value="PK_Tyr_Ser-Thr"/>
    <property type="match status" value="1"/>
</dbReference>
<keyword evidence="4" id="KW-0808">Transferase</keyword>
<evidence type="ECO:0000256" key="6">
    <source>
        <dbReference type="ARBA" id="ARBA00022741"/>
    </source>
</evidence>
<keyword evidence="10 15" id="KW-0472">Membrane</keyword>
<evidence type="ECO:0000256" key="1">
    <source>
        <dbReference type="ARBA" id="ARBA00004162"/>
    </source>
</evidence>
<evidence type="ECO:0000256" key="15">
    <source>
        <dbReference type="SAM" id="Phobius"/>
    </source>
</evidence>
<evidence type="ECO:0000256" key="2">
    <source>
        <dbReference type="ARBA" id="ARBA00012513"/>
    </source>
</evidence>
<evidence type="ECO:0000313" key="17">
    <source>
        <dbReference type="EMBL" id="EYU43917.1"/>
    </source>
</evidence>
<dbReference type="STRING" id="4155.A0A022RTS3"/>
<feature type="domain" description="Protein kinase" evidence="16">
    <location>
        <begin position="82"/>
        <end position="343"/>
    </location>
</feature>
<dbReference type="InterPro" id="IPR011009">
    <property type="entry name" value="Kinase-like_dom_sf"/>
</dbReference>
<evidence type="ECO:0000256" key="10">
    <source>
        <dbReference type="ARBA" id="ARBA00023136"/>
    </source>
</evidence>
<dbReference type="InterPro" id="IPR000719">
    <property type="entry name" value="Prot_kinase_dom"/>
</dbReference>
<keyword evidence="5 15" id="KW-0812">Transmembrane</keyword>
<evidence type="ECO:0000256" key="7">
    <source>
        <dbReference type="ARBA" id="ARBA00022777"/>
    </source>
</evidence>
<comment type="subcellular location">
    <subcellularLocation>
        <location evidence="1">Cell membrane</location>
        <topology evidence="1">Single-pass membrane protein</topology>
    </subcellularLocation>
</comment>
<feature type="region of interest" description="Disordered" evidence="14">
    <location>
        <begin position="42"/>
        <end position="66"/>
    </location>
</feature>
<dbReference type="GO" id="GO:0004674">
    <property type="term" value="F:protein serine/threonine kinase activity"/>
    <property type="evidence" value="ECO:0007669"/>
    <property type="project" value="UniProtKB-KW"/>
</dbReference>
<reference evidence="17 18" key="1">
    <citation type="journal article" date="2013" name="Proc. Natl. Acad. Sci. U.S.A.">
        <title>Fine-scale variation in meiotic recombination in Mimulus inferred from population shotgun sequencing.</title>
        <authorList>
            <person name="Hellsten U."/>
            <person name="Wright K.M."/>
            <person name="Jenkins J."/>
            <person name="Shu S."/>
            <person name="Yuan Y."/>
            <person name="Wessler S.R."/>
            <person name="Schmutz J."/>
            <person name="Willis J.H."/>
            <person name="Rokhsar D.S."/>
        </authorList>
    </citation>
    <scope>NUCLEOTIDE SEQUENCE [LARGE SCALE GENOMIC DNA]</scope>
    <source>
        <strain evidence="18">cv. DUN x IM62</strain>
    </source>
</reference>
<dbReference type="InterPro" id="IPR047117">
    <property type="entry name" value="PERK1-13-like"/>
</dbReference>
<protein>
    <recommendedName>
        <fullName evidence="2">non-specific serine/threonine protein kinase</fullName>
        <ecNumber evidence="2">2.7.11.1</ecNumber>
    </recommendedName>
</protein>
<name>A0A022RTS3_ERYGU</name>
<feature type="binding site" evidence="13">
    <location>
        <position position="110"/>
    </location>
    <ligand>
        <name>ATP</name>
        <dbReference type="ChEBI" id="CHEBI:30616"/>
    </ligand>
</feature>
<feature type="transmembrane region" description="Helical" evidence="15">
    <location>
        <begin position="6"/>
        <end position="32"/>
    </location>
</feature>
<dbReference type="AlphaFoldDB" id="A0A022RTS3"/>
<dbReference type="PROSITE" id="PS50011">
    <property type="entry name" value="PROTEIN_KINASE_DOM"/>
    <property type="match status" value="1"/>
</dbReference>
<dbReference type="InterPro" id="IPR017441">
    <property type="entry name" value="Protein_kinase_ATP_BS"/>
</dbReference>
<dbReference type="SUPFAM" id="SSF56112">
    <property type="entry name" value="Protein kinase-like (PK-like)"/>
    <property type="match status" value="1"/>
</dbReference>
<keyword evidence="3" id="KW-0723">Serine/threonine-protein kinase</keyword>
<dbReference type="FunFam" id="3.30.200.20:FF:000039">
    <property type="entry name" value="receptor-like protein kinase FERONIA"/>
    <property type="match status" value="1"/>
</dbReference>
<dbReference type="eggNOG" id="KOG1187">
    <property type="taxonomic scope" value="Eukaryota"/>
</dbReference>
<dbReference type="PANTHER" id="PTHR47982:SF54">
    <property type="entry name" value="PROTEIN KINASE SUPERFAMILY PROTEIN"/>
    <property type="match status" value="1"/>
</dbReference>
<dbReference type="PROSITE" id="PS00107">
    <property type="entry name" value="PROTEIN_KINASE_ATP"/>
    <property type="match status" value="1"/>
</dbReference>
<dbReference type="InterPro" id="IPR001245">
    <property type="entry name" value="Ser-Thr/Tyr_kinase_cat_dom"/>
</dbReference>
<dbReference type="GO" id="GO:0005886">
    <property type="term" value="C:plasma membrane"/>
    <property type="evidence" value="ECO:0000318"/>
    <property type="project" value="GO_Central"/>
</dbReference>
<evidence type="ECO:0000256" key="9">
    <source>
        <dbReference type="ARBA" id="ARBA00022989"/>
    </source>
</evidence>
<dbReference type="EC" id="2.7.11.1" evidence="2"/>
<dbReference type="PhylomeDB" id="A0A022RTS3"/>
<keyword evidence="8 13" id="KW-0067">ATP-binding</keyword>
<dbReference type="Gene3D" id="3.30.200.20">
    <property type="entry name" value="Phosphorylase Kinase, domain 1"/>
    <property type="match status" value="1"/>
</dbReference>
<dbReference type="PANTHER" id="PTHR47982">
    <property type="entry name" value="PROLINE-RICH RECEPTOR-LIKE PROTEIN KINASE PERK4"/>
    <property type="match status" value="1"/>
</dbReference>
<evidence type="ECO:0000256" key="8">
    <source>
        <dbReference type="ARBA" id="ARBA00022840"/>
    </source>
</evidence>
<keyword evidence="9 15" id="KW-1133">Transmembrane helix</keyword>
<evidence type="ECO:0000256" key="4">
    <source>
        <dbReference type="ARBA" id="ARBA00022679"/>
    </source>
</evidence>
<dbReference type="Gene3D" id="1.10.510.10">
    <property type="entry name" value="Transferase(Phosphotransferase) domain 1"/>
    <property type="match status" value="1"/>
</dbReference>
<organism evidence="17 18">
    <name type="scientific">Erythranthe guttata</name>
    <name type="common">Yellow monkey flower</name>
    <name type="synonym">Mimulus guttatus</name>
    <dbReference type="NCBI Taxonomy" id="4155"/>
    <lineage>
        <taxon>Eukaryota</taxon>
        <taxon>Viridiplantae</taxon>
        <taxon>Streptophyta</taxon>
        <taxon>Embryophyta</taxon>
        <taxon>Tracheophyta</taxon>
        <taxon>Spermatophyta</taxon>
        <taxon>Magnoliopsida</taxon>
        <taxon>eudicotyledons</taxon>
        <taxon>Gunneridae</taxon>
        <taxon>Pentapetalae</taxon>
        <taxon>asterids</taxon>
        <taxon>lamiids</taxon>
        <taxon>Lamiales</taxon>
        <taxon>Phrymaceae</taxon>
        <taxon>Erythranthe</taxon>
    </lineage>
</organism>